<dbReference type="Proteomes" id="UP001529338">
    <property type="component" value="Unassembled WGS sequence"/>
</dbReference>
<comment type="caution">
    <text evidence="3">The sequence shown here is derived from an EMBL/GenBank/DDBJ whole genome shotgun (WGS) entry which is preliminary data.</text>
</comment>
<evidence type="ECO:0000313" key="4">
    <source>
        <dbReference type="Proteomes" id="UP001529338"/>
    </source>
</evidence>
<evidence type="ECO:0000256" key="1">
    <source>
        <dbReference type="SAM" id="MobiDB-lite"/>
    </source>
</evidence>
<sequence length="152" mass="16242">MTDTLNAGTPTDGSRGDRSPAVAARASFGRTVGVAKPWGHEALFADGTHGYVGKLIFVRAGESLSLQLHAQKDETLTVVFGQARLEHGEDPARLVSRTLRPGDVVHLPATVLHRVTAVGDLLFAEASTAAPGWREDVVRFADRYGREGTTKP</sequence>
<name>A0ABT7SI09_9CELL</name>
<dbReference type="InterPro" id="IPR011051">
    <property type="entry name" value="RmlC_Cupin_sf"/>
</dbReference>
<accession>A0ABT7SI09</accession>
<evidence type="ECO:0000259" key="2">
    <source>
        <dbReference type="Pfam" id="PF01050"/>
    </source>
</evidence>
<gene>
    <name evidence="3" type="ORF">QRT04_12820</name>
</gene>
<feature type="domain" description="Mannose-6-phosphate isomerase type II C-terminal" evidence="2">
    <location>
        <begin position="33"/>
        <end position="121"/>
    </location>
</feature>
<dbReference type="SUPFAM" id="SSF51182">
    <property type="entry name" value="RmlC-like cupins"/>
    <property type="match status" value="1"/>
</dbReference>
<dbReference type="RefSeq" id="WP_289455826.1">
    <property type="nucleotide sequence ID" value="NZ_JAUCGQ010000002.1"/>
</dbReference>
<dbReference type="Gene3D" id="2.60.120.10">
    <property type="entry name" value="Jelly Rolls"/>
    <property type="match status" value="1"/>
</dbReference>
<dbReference type="InterPro" id="IPR014710">
    <property type="entry name" value="RmlC-like_jellyroll"/>
</dbReference>
<reference evidence="3 4" key="1">
    <citation type="submission" date="2023-06" db="EMBL/GenBank/DDBJ databases">
        <title>Cellulomonas sp. MW4 Whole genome sequence.</title>
        <authorList>
            <person name="Park S."/>
        </authorList>
    </citation>
    <scope>NUCLEOTIDE SEQUENCE [LARGE SCALE GENOMIC DNA]</scope>
    <source>
        <strain evidence="3 4">MW4</strain>
    </source>
</reference>
<organism evidence="3 4">
    <name type="scientific">Cellulomonas alba</name>
    <dbReference type="NCBI Taxonomy" id="3053467"/>
    <lineage>
        <taxon>Bacteria</taxon>
        <taxon>Bacillati</taxon>
        <taxon>Actinomycetota</taxon>
        <taxon>Actinomycetes</taxon>
        <taxon>Micrococcales</taxon>
        <taxon>Cellulomonadaceae</taxon>
        <taxon>Cellulomonas</taxon>
    </lineage>
</organism>
<evidence type="ECO:0000313" key="3">
    <source>
        <dbReference type="EMBL" id="MDM7855815.1"/>
    </source>
</evidence>
<dbReference type="EMBL" id="JAUCGQ010000002">
    <property type="protein sequence ID" value="MDM7855815.1"/>
    <property type="molecule type" value="Genomic_DNA"/>
</dbReference>
<dbReference type="InterPro" id="IPR001538">
    <property type="entry name" value="Man6P_isomerase-2_C"/>
</dbReference>
<feature type="compositionally biased region" description="Polar residues" evidence="1">
    <location>
        <begin position="1"/>
        <end position="12"/>
    </location>
</feature>
<feature type="region of interest" description="Disordered" evidence="1">
    <location>
        <begin position="1"/>
        <end position="22"/>
    </location>
</feature>
<proteinExistence type="predicted"/>
<protein>
    <submittedName>
        <fullName evidence="3">Cupin domain-containing protein</fullName>
    </submittedName>
</protein>
<dbReference type="Pfam" id="PF01050">
    <property type="entry name" value="MannoseP_isomer"/>
    <property type="match status" value="1"/>
</dbReference>
<keyword evidence="4" id="KW-1185">Reference proteome</keyword>